<dbReference type="EMBL" id="CP003236">
    <property type="protein sequence ID" value="AFK51888.1"/>
    <property type="molecule type" value="Genomic_DNA"/>
</dbReference>
<dbReference type="KEGG" id="tmo:TMO_0049"/>
<protein>
    <submittedName>
        <fullName evidence="2">Uncharacterized protein</fullName>
    </submittedName>
</protein>
<accession>I3TGK0</accession>
<keyword evidence="1" id="KW-0812">Transmembrane</keyword>
<reference evidence="2 3" key="1">
    <citation type="journal article" date="2012" name="J. Am. Chem. Soc.">
        <title>Bacterial biosynthesis and maturation of the didemnin anti-cancer agents.</title>
        <authorList>
            <person name="Xu Y."/>
            <person name="Kersten R.D."/>
            <person name="Nam S.J."/>
            <person name="Lu L."/>
            <person name="Al-Suwailem A.M."/>
            <person name="Zheng H."/>
            <person name="Fenical W."/>
            <person name="Dorrestein P.C."/>
            <person name="Moore B.S."/>
            <person name="Qian P.Y."/>
        </authorList>
    </citation>
    <scope>NUCLEOTIDE SEQUENCE [LARGE SCALE GENOMIC DNA]</scope>
    <source>
        <strain evidence="2 3">KA081020-065</strain>
    </source>
</reference>
<keyword evidence="1" id="KW-1133">Transmembrane helix</keyword>
<evidence type="ECO:0000256" key="1">
    <source>
        <dbReference type="SAM" id="Phobius"/>
    </source>
</evidence>
<dbReference type="AlphaFoldDB" id="I3TGK0"/>
<keyword evidence="1" id="KW-0472">Membrane</keyword>
<organism evidence="2 3">
    <name type="scientific">Tistrella mobilis (strain KA081020-065)</name>
    <dbReference type="NCBI Taxonomy" id="1110502"/>
    <lineage>
        <taxon>Bacteria</taxon>
        <taxon>Pseudomonadati</taxon>
        <taxon>Pseudomonadota</taxon>
        <taxon>Alphaproteobacteria</taxon>
        <taxon>Geminicoccales</taxon>
        <taxon>Geminicoccaceae</taxon>
        <taxon>Tistrella</taxon>
    </lineage>
</organism>
<dbReference type="RefSeq" id="WP_014743568.1">
    <property type="nucleotide sequence ID" value="NC_017956.1"/>
</dbReference>
<evidence type="ECO:0000313" key="2">
    <source>
        <dbReference type="EMBL" id="AFK51888.1"/>
    </source>
</evidence>
<evidence type="ECO:0000313" key="3">
    <source>
        <dbReference type="Proteomes" id="UP000005258"/>
    </source>
</evidence>
<sequence>MAFSLKRLNAIGGQSASTYMASGAVVKGGPMVHSYVSEDPLATVRASGYFNDAFGLFNLGDWIFVTTITGGAVTAAGIMIVNSVNAATRVIDVTDATAMTVTDTD</sequence>
<keyword evidence="3" id="KW-1185">Reference proteome</keyword>
<feature type="transmembrane region" description="Helical" evidence="1">
    <location>
        <begin position="62"/>
        <end position="81"/>
    </location>
</feature>
<dbReference type="Proteomes" id="UP000005258">
    <property type="component" value="Chromosome"/>
</dbReference>
<dbReference type="STRING" id="1110502.TMO_0049"/>
<name>I3TGK0_TISMK</name>
<gene>
    <name evidence="2" type="ordered locus">TMO_0049</name>
</gene>
<proteinExistence type="predicted"/>
<dbReference type="HOGENOM" id="CLU_2235369_0_0_5"/>